<evidence type="ECO:0000259" key="5">
    <source>
        <dbReference type="PROSITE" id="PS50931"/>
    </source>
</evidence>
<dbReference type="InterPro" id="IPR036388">
    <property type="entry name" value="WH-like_DNA-bd_sf"/>
</dbReference>
<evidence type="ECO:0000313" key="7">
    <source>
        <dbReference type="Proteomes" id="UP001184150"/>
    </source>
</evidence>
<dbReference type="SUPFAM" id="SSF53850">
    <property type="entry name" value="Periplasmic binding protein-like II"/>
    <property type="match status" value="1"/>
</dbReference>
<dbReference type="EMBL" id="JAVDRD010000013">
    <property type="protein sequence ID" value="MDR6512949.1"/>
    <property type="molecule type" value="Genomic_DNA"/>
</dbReference>
<keyword evidence="2" id="KW-0805">Transcription regulation</keyword>
<evidence type="ECO:0000256" key="4">
    <source>
        <dbReference type="ARBA" id="ARBA00023163"/>
    </source>
</evidence>
<comment type="caution">
    <text evidence="6">The sequence shown here is derived from an EMBL/GenBank/DDBJ whole genome shotgun (WGS) entry which is preliminary data.</text>
</comment>
<name>A0ABU1MRJ1_9SPHN</name>
<sequence length="309" mass="33281">MIRPDHDDLRALLAVVRERSFTRAAAQLGTSQSALSRTIAGLEAQIGVRLLNRTTRAVAPTPEGERLAQGVAPHFAAIDAAVDALGESLARPSGLVRLTVDEGSAETVVWPGLRRILHAWPEISVEVLVDNGLVDIVAAGLDAGVRSGDILARDMVAVPIGPDLRMVVVATPAFCAGRDLPRHPRDLAAHPCINFRLPTRGGIYAWEFSRGREALRMRVEGPLTVNTLALAAQAMRDDLGFAFLPESGVTADIAAGRLIQVLDDWCEPYPGYHLYYPSRAHVSPALRVVIDGLRWRPAHSVSTEGGRTP</sequence>
<dbReference type="CDD" id="cd08474">
    <property type="entry name" value="PBP2_CrgA_like_5"/>
    <property type="match status" value="1"/>
</dbReference>
<reference evidence="6 7" key="1">
    <citation type="submission" date="2023-07" db="EMBL/GenBank/DDBJ databases">
        <title>Sorghum-associated microbial communities from plants grown in Nebraska, USA.</title>
        <authorList>
            <person name="Schachtman D."/>
        </authorList>
    </citation>
    <scope>NUCLEOTIDE SEQUENCE [LARGE SCALE GENOMIC DNA]</scope>
    <source>
        <strain evidence="6 7">DS1027</strain>
    </source>
</reference>
<dbReference type="GO" id="GO:0003677">
    <property type="term" value="F:DNA binding"/>
    <property type="evidence" value="ECO:0007669"/>
    <property type="project" value="UniProtKB-KW"/>
</dbReference>
<keyword evidence="4" id="KW-0804">Transcription</keyword>
<evidence type="ECO:0000256" key="2">
    <source>
        <dbReference type="ARBA" id="ARBA00023015"/>
    </source>
</evidence>
<dbReference type="Gene3D" id="3.40.190.290">
    <property type="match status" value="1"/>
</dbReference>
<dbReference type="InterPro" id="IPR036390">
    <property type="entry name" value="WH_DNA-bd_sf"/>
</dbReference>
<dbReference type="Gene3D" id="1.10.10.10">
    <property type="entry name" value="Winged helix-like DNA-binding domain superfamily/Winged helix DNA-binding domain"/>
    <property type="match status" value="1"/>
</dbReference>
<evidence type="ECO:0000313" key="6">
    <source>
        <dbReference type="EMBL" id="MDR6512949.1"/>
    </source>
</evidence>
<comment type="similarity">
    <text evidence="1">Belongs to the LysR transcriptional regulatory family.</text>
</comment>
<protein>
    <submittedName>
        <fullName evidence="6">DNA-binding transcriptional LysR family regulator</fullName>
    </submittedName>
</protein>
<dbReference type="InterPro" id="IPR058163">
    <property type="entry name" value="LysR-type_TF_proteobact-type"/>
</dbReference>
<evidence type="ECO:0000256" key="1">
    <source>
        <dbReference type="ARBA" id="ARBA00009437"/>
    </source>
</evidence>
<accession>A0ABU1MRJ1</accession>
<dbReference type="PANTHER" id="PTHR30537">
    <property type="entry name" value="HTH-TYPE TRANSCRIPTIONAL REGULATOR"/>
    <property type="match status" value="1"/>
</dbReference>
<gene>
    <name evidence="6" type="ORF">J2792_003837</name>
</gene>
<dbReference type="RefSeq" id="WP_309806334.1">
    <property type="nucleotide sequence ID" value="NZ_JAVDRD010000013.1"/>
</dbReference>
<evidence type="ECO:0000256" key="3">
    <source>
        <dbReference type="ARBA" id="ARBA00023125"/>
    </source>
</evidence>
<dbReference type="PANTHER" id="PTHR30537:SF1">
    <property type="entry name" value="HTH-TYPE TRANSCRIPTIONAL REGULATOR PGRR"/>
    <property type="match status" value="1"/>
</dbReference>
<keyword evidence="3 6" id="KW-0238">DNA-binding</keyword>
<feature type="domain" description="HTH lysR-type" evidence="5">
    <location>
        <begin position="4"/>
        <end position="61"/>
    </location>
</feature>
<dbReference type="InterPro" id="IPR000847">
    <property type="entry name" value="LysR_HTH_N"/>
</dbReference>
<keyword evidence="7" id="KW-1185">Reference proteome</keyword>
<dbReference type="PRINTS" id="PR00039">
    <property type="entry name" value="HTHLYSR"/>
</dbReference>
<dbReference type="Pfam" id="PF00126">
    <property type="entry name" value="HTH_1"/>
    <property type="match status" value="1"/>
</dbReference>
<dbReference type="Pfam" id="PF03466">
    <property type="entry name" value="LysR_substrate"/>
    <property type="match status" value="1"/>
</dbReference>
<dbReference type="PROSITE" id="PS50931">
    <property type="entry name" value="HTH_LYSR"/>
    <property type="match status" value="1"/>
</dbReference>
<proteinExistence type="inferred from homology"/>
<organism evidence="6 7">
    <name type="scientific">Novosphingobium capsulatum</name>
    <dbReference type="NCBI Taxonomy" id="13688"/>
    <lineage>
        <taxon>Bacteria</taxon>
        <taxon>Pseudomonadati</taxon>
        <taxon>Pseudomonadota</taxon>
        <taxon>Alphaproteobacteria</taxon>
        <taxon>Sphingomonadales</taxon>
        <taxon>Sphingomonadaceae</taxon>
        <taxon>Novosphingobium</taxon>
    </lineage>
</organism>
<dbReference type="InterPro" id="IPR005119">
    <property type="entry name" value="LysR_subst-bd"/>
</dbReference>
<dbReference type="Proteomes" id="UP001184150">
    <property type="component" value="Unassembled WGS sequence"/>
</dbReference>
<dbReference type="SUPFAM" id="SSF46785">
    <property type="entry name" value="Winged helix' DNA-binding domain"/>
    <property type="match status" value="1"/>
</dbReference>